<accession>A0ABR7TTJ6</accession>
<evidence type="ECO:0000313" key="2">
    <source>
        <dbReference type="EMBL" id="MBC9933799.1"/>
    </source>
</evidence>
<sequence length="289" mass="32871">MKKLVLGTVQFGLNYGISNKNGQPQPEDVFEILKFARRIGIETLDTAEDYGSAQELIGRYHTTQKVEEEFGIISKMSSKFDTYSLAEHVKRTLSVLEIRSLEAYLFHNFRMYKESPGLLNELVVMKNQGLMRKVGVSIYTNEELLEVIQDDRCDVIQIPYNLLDNSAQKGILLEKAKTAGKELHVRSVYLQGLFFMSPEQIPQNLVPLAPYLKKIAQIAKDLSVDMNTLALQYVHNNAYIDKILIGVDTVEQLACNMEGLKIPLDKSVFSEIDKILVKESRLLNPVNWK</sequence>
<comment type="caution">
    <text evidence="2">The sequence shown here is derived from an EMBL/GenBank/DDBJ whole genome shotgun (WGS) entry which is preliminary data.</text>
</comment>
<dbReference type="Gene3D" id="3.20.20.100">
    <property type="entry name" value="NADP-dependent oxidoreductase domain"/>
    <property type="match status" value="1"/>
</dbReference>
<dbReference type="PANTHER" id="PTHR43312:SF1">
    <property type="entry name" value="NADP-DEPENDENT OXIDOREDUCTASE DOMAIN-CONTAINING PROTEIN"/>
    <property type="match status" value="1"/>
</dbReference>
<organism evidence="2 3">
    <name type="scientific">Chitinophaga qingshengii</name>
    <dbReference type="NCBI Taxonomy" id="1569794"/>
    <lineage>
        <taxon>Bacteria</taxon>
        <taxon>Pseudomonadati</taxon>
        <taxon>Bacteroidota</taxon>
        <taxon>Chitinophagia</taxon>
        <taxon>Chitinophagales</taxon>
        <taxon>Chitinophagaceae</taxon>
        <taxon>Chitinophaga</taxon>
    </lineage>
</organism>
<dbReference type="InterPro" id="IPR036812">
    <property type="entry name" value="NAD(P)_OxRdtase_dom_sf"/>
</dbReference>
<evidence type="ECO:0000313" key="3">
    <source>
        <dbReference type="Proteomes" id="UP000659124"/>
    </source>
</evidence>
<dbReference type="SUPFAM" id="SSF51430">
    <property type="entry name" value="NAD(P)-linked oxidoreductase"/>
    <property type="match status" value="1"/>
</dbReference>
<dbReference type="CDD" id="cd19097">
    <property type="entry name" value="AKR_unchar"/>
    <property type="match status" value="1"/>
</dbReference>
<dbReference type="EMBL" id="JACVFC010000004">
    <property type="protein sequence ID" value="MBC9933799.1"/>
    <property type="molecule type" value="Genomic_DNA"/>
</dbReference>
<name>A0ABR7TTJ6_9BACT</name>
<evidence type="ECO:0000259" key="1">
    <source>
        <dbReference type="Pfam" id="PF00248"/>
    </source>
</evidence>
<dbReference type="RefSeq" id="WP_188090914.1">
    <property type="nucleotide sequence ID" value="NZ_JACVFC010000004.1"/>
</dbReference>
<dbReference type="InterPro" id="IPR053135">
    <property type="entry name" value="AKR2_Oxidoreductase"/>
</dbReference>
<dbReference type="InterPro" id="IPR023210">
    <property type="entry name" value="NADP_OxRdtase_dom"/>
</dbReference>
<keyword evidence="3" id="KW-1185">Reference proteome</keyword>
<reference evidence="2 3" key="1">
    <citation type="submission" date="2020-09" db="EMBL/GenBank/DDBJ databases">
        <title>Genome sequences of type strains of Chitinophaga qingshengii and Chitinophaga varians.</title>
        <authorList>
            <person name="Kittiwongwattana C."/>
        </authorList>
    </citation>
    <scope>NUCLEOTIDE SEQUENCE [LARGE SCALE GENOMIC DNA]</scope>
    <source>
        <strain evidence="2 3">JCM 30026</strain>
    </source>
</reference>
<dbReference type="Pfam" id="PF00248">
    <property type="entry name" value="Aldo_ket_red"/>
    <property type="match status" value="1"/>
</dbReference>
<dbReference type="Proteomes" id="UP000659124">
    <property type="component" value="Unassembled WGS sequence"/>
</dbReference>
<proteinExistence type="predicted"/>
<feature type="domain" description="NADP-dependent oxidoreductase" evidence="1">
    <location>
        <begin position="3"/>
        <end position="276"/>
    </location>
</feature>
<dbReference type="PANTHER" id="PTHR43312">
    <property type="entry name" value="D-THREO-ALDOSE 1-DEHYDROGENASE"/>
    <property type="match status" value="1"/>
</dbReference>
<protein>
    <submittedName>
        <fullName evidence="2">Aldo/keto reductase</fullName>
    </submittedName>
</protein>
<gene>
    <name evidence="2" type="ORF">ICL07_25635</name>
</gene>